<keyword evidence="2" id="KW-0472">Membrane</keyword>
<evidence type="ECO:0000256" key="2">
    <source>
        <dbReference type="SAM" id="Phobius"/>
    </source>
</evidence>
<accession>A0AAW8PZF5</accession>
<name>A0AAW8PZF5_VIBPH</name>
<evidence type="ECO:0000313" key="3">
    <source>
        <dbReference type="EMBL" id="MDS1820810.1"/>
    </source>
</evidence>
<sequence length="280" mass="32815">MDFRKYLSASAIIHFVLIIAAVLVAVLGLGGKEHKVNLSNNEEIKAISEEEIIKSVSVSEEELKYSLEQYSRRQSEREQELNKQKAAFEKTQQALKKKEQELAQKEKQLQKVSQKVQDLSDKAKILQEEEAKKKRNELEKKRQQEKKKKLEQERKREVEIKERLAKQKQANERALREIAERNALAEKRELALIRGKYENDIHELLYDAWVLPYDRKNVSCSVTLSLSSRGFIDNYEFNNVCPPNYKSMIELAIERVKRLPSVPEKIFRSKEVVNFIDRVD</sequence>
<evidence type="ECO:0000313" key="4">
    <source>
        <dbReference type="Proteomes" id="UP001253193"/>
    </source>
</evidence>
<protein>
    <recommendedName>
        <fullName evidence="5">Cell envelope integrity protein TolA</fullName>
    </recommendedName>
</protein>
<keyword evidence="2" id="KW-1133">Transmembrane helix</keyword>
<dbReference type="RefSeq" id="WP_311019590.1">
    <property type="nucleotide sequence ID" value="NZ_JAUHGG010000003.1"/>
</dbReference>
<evidence type="ECO:0008006" key="5">
    <source>
        <dbReference type="Google" id="ProtNLM"/>
    </source>
</evidence>
<feature type="transmembrane region" description="Helical" evidence="2">
    <location>
        <begin position="6"/>
        <end position="29"/>
    </location>
</feature>
<keyword evidence="2" id="KW-0812">Transmembrane</keyword>
<reference evidence="3" key="1">
    <citation type="submission" date="2023-06" db="EMBL/GenBank/DDBJ databases">
        <title>Genomic Diversity of Vibrio spp. and Metagenomic Analysis of Pathogens in Florida Gulf Coastal Waters Following Hurricane Ian.</title>
        <authorList>
            <person name="Brumfield K.D."/>
        </authorList>
    </citation>
    <scope>NUCLEOTIDE SEQUENCE</scope>
    <source>
        <strain evidence="3">WBS2B-138</strain>
    </source>
</reference>
<evidence type="ECO:0000256" key="1">
    <source>
        <dbReference type="SAM" id="MobiDB-lite"/>
    </source>
</evidence>
<comment type="caution">
    <text evidence="3">The sequence shown here is derived from an EMBL/GenBank/DDBJ whole genome shotgun (WGS) entry which is preliminary data.</text>
</comment>
<dbReference type="EMBL" id="JAUHGG010000003">
    <property type="protein sequence ID" value="MDS1820810.1"/>
    <property type="molecule type" value="Genomic_DNA"/>
</dbReference>
<proteinExistence type="predicted"/>
<feature type="region of interest" description="Disordered" evidence="1">
    <location>
        <begin position="133"/>
        <end position="152"/>
    </location>
</feature>
<organism evidence="3 4">
    <name type="scientific">Vibrio parahaemolyticus</name>
    <dbReference type="NCBI Taxonomy" id="670"/>
    <lineage>
        <taxon>Bacteria</taxon>
        <taxon>Pseudomonadati</taxon>
        <taxon>Pseudomonadota</taxon>
        <taxon>Gammaproteobacteria</taxon>
        <taxon>Vibrionales</taxon>
        <taxon>Vibrionaceae</taxon>
        <taxon>Vibrio</taxon>
    </lineage>
</organism>
<gene>
    <name evidence="3" type="ORF">QX249_09100</name>
</gene>
<dbReference type="Proteomes" id="UP001253193">
    <property type="component" value="Unassembled WGS sequence"/>
</dbReference>
<dbReference type="AlphaFoldDB" id="A0AAW8PZF5"/>